<feature type="domain" description="GST N-terminal" evidence="1">
    <location>
        <begin position="1"/>
        <end position="79"/>
    </location>
</feature>
<dbReference type="InterPro" id="IPR010987">
    <property type="entry name" value="Glutathione-S-Trfase_C-like"/>
</dbReference>
<dbReference type="InterPro" id="IPR004045">
    <property type="entry name" value="Glutathione_S-Trfase_N"/>
</dbReference>
<dbReference type="PANTHER" id="PTHR43968:SF6">
    <property type="entry name" value="GLUTATHIONE S-TRANSFERASE OMEGA"/>
    <property type="match status" value="1"/>
</dbReference>
<dbReference type="GO" id="GO:0005737">
    <property type="term" value="C:cytoplasm"/>
    <property type="evidence" value="ECO:0007669"/>
    <property type="project" value="TreeGrafter"/>
</dbReference>
<evidence type="ECO:0000259" key="2">
    <source>
        <dbReference type="PROSITE" id="PS50405"/>
    </source>
</evidence>
<dbReference type="Pfam" id="PF13417">
    <property type="entry name" value="GST_N_3"/>
    <property type="match status" value="1"/>
</dbReference>
<dbReference type="InterPro" id="IPR040079">
    <property type="entry name" value="Glutathione_S-Trfase"/>
</dbReference>
<evidence type="ECO:0000313" key="4">
    <source>
        <dbReference type="Proteomes" id="UP000182060"/>
    </source>
</evidence>
<dbReference type="InterPro" id="IPR036249">
    <property type="entry name" value="Thioredoxin-like_sf"/>
</dbReference>
<dbReference type="SFLD" id="SFLDS00019">
    <property type="entry name" value="Glutathione_Transferase_(cytos"/>
    <property type="match status" value="1"/>
</dbReference>
<dbReference type="Gene3D" id="1.20.1050.10">
    <property type="match status" value="1"/>
</dbReference>
<dbReference type="SUPFAM" id="SSF47616">
    <property type="entry name" value="GST C-terminal domain-like"/>
    <property type="match status" value="1"/>
</dbReference>
<dbReference type="InterPro" id="IPR036282">
    <property type="entry name" value="Glutathione-S-Trfase_C_sf"/>
</dbReference>
<dbReference type="InterPro" id="IPR050983">
    <property type="entry name" value="GST_Omega/HSP26"/>
</dbReference>
<accession>A0AAC9NHY3</accession>
<dbReference type="AlphaFoldDB" id="A0AAC9NHY3"/>
<dbReference type="PROSITE" id="PS50404">
    <property type="entry name" value="GST_NTER"/>
    <property type="match status" value="1"/>
</dbReference>
<protein>
    <submittedName>
        <fullName evidence="3">Glutathione S-transferase</fullName>
    </submittedName>
</protein>
<evidence type="ECO:0000313" key="3">
    <source>
        <dbReference type="EMBL" id="APC00718.1"/>
    </source>
</evidence>
<dbReference type="SUPFAM" id="SSF52833">
    <property type="entry name" value="Thioredoxin-like"/>
    <property type="match status" value="1"/>
</dbReference>
<dbReference type="Gene3D" id="3.40.30.10">
    <property type="entry name" value="Glutaredoxin"/>
    <property type="match status" value="1"/>
</dbReference>
<evidence type="ECO:0000259" key="1">
    <source>
        <dbReference type="PROSITE" id="PS50404"/>
    </source>
</evidence>
<dbReference type="CDD" id="cd03196">
    <property type="entry name" value="GST_C_5"/>
    <property type="match status" value="1"/>
</dbReference>
<name>A0AAC9NHY3_9BURK</name>
<gene>
    <name evidence="3" type="ORF">AOC25_03290</name>
</gene>
<dbReference type="PROSITE" id="PS50405">
    <property type="entry name" value="GST_CTER"/>
    <property type="match status" value="1"/>
</dbReference>
<proteinExistence type="predicted"/>
<dbReference type="PROSITE" id="PS51354">
    <property type="entry name" value="GLUTAREDOXIN_2"/>
    <property type="match status" value="1"/>
</dbReference>
<organism evidence="3 4">
    <name type="scientific">Polynucleobacter asymbioticus</name>
    <dbReference type="NCBI Taxonomy" id="576611"/>
    <lineage>
        <taxon>Bacteria</taxon>
        <taxon>Pseudomonadati</taxon>
        <taxon>Pseudomonadota</taxon>
        <taxon>Betaproteobacteria</taxon>
        <taxon>Burkholderiales</taxon>
        <taxon>Burkholderiaceae</taxon>
        <taxon>Polynucleobacter</taxon>
    </lineage>
</organism>
<sequence length="202" mass="23601">MPPILYSYRRCPYAMRARMALKYAGIEVEHREIQLRSKPQSMLRLSPKGTVPVLCVGDQILEQSLDIIDWALDQADPDGWRSADESISQAWIDKNDGPFKKLLDQYKYLERHPELNQEEVLAQAMDLMLVPMETVLKSTQYLMGEKMSWVDVAIFPFIRQFAMADLEKFNDLSLPALKRWLKHHLESELFLSVMHKYPAWTD</sequence>
<dbReference type="InterPro" id="IPR004046">
    <property type="entry name" value="GST_C"/>
</dbReference>
<dbReference type="Pfam" id="PF00043">
    <property type="entry name" value="GST_C"/>
    <property type="match status" value="1"/>
</dbReference>
<dbReference type="EMBL" id="CP015017">
    <property type="protein sequence ID" value="APC00718.1"/>
    <property type="molecule type" value="Genomic_DNA"/>
</dbReference>
<dbReference type="PANTHER" id="PTHR43968">
    <property type="match status" value="1"/>
</dbReference>
<dbReference type="Proteomes" id="UP000182060">
    <property type="component" value="Chromosome"/>
</dbReference>
<dbReference type="RefSeq" id="WP_071538887.1">
    <property type="nucleotide sequence ID" value="NZ_CP015016.1"/>
</dbReference>
<feature type="domain" description="GST C-terminal" evidence="2">
    <location>
        <begin position="78"/>
        <end position="202"/>
    </location>
</feature>
<reference evidence="3" key="1">
    <citation type="journal article" date="2017" name="Appl. Environ. Microbiol.">
        <title>Microdiversification of a pelagic Polynucleobacter species is mainly driven by acquisition of genomic islands from a partially interspecific gene pool.</title>
        <authorList>
            <person name="Hoetzinger M."/>
            <person name="Hahn M.W."/>
            <person name="Jezberova J."/>
            <person name="Schmidt J."/>
            <person name="Koll U."/>
        </authorList>
    </citation>
    <scope>NUCLEOTIDE SEQUENCE</scope>
    <source>
        <strain evidence="3">MWH-RechtKol4</strain>
    </source>
</reference>